<dbReference type="Gene3D" id="4.10.240.10">
    <property type="entry name" value="Zn(2)-C6 fungal-type DNA-binding domain"/>
    <property type="match status" value="1"/>
</dbReference>
<dbReference type="EMBL" id="MU004341">
    <property type="protein sequence ID" value="KAF2656064.1"/>
    <property type="molecule type" value="Genomic_DNA"/>
</dbReference>
<feature type="compositionally biased region" description="Low complexity" evidence="2">
    <location>
        <begin position="62"/>
        <end position="79"/>
    </location>
</feature>
<dbReference type="GO" id="GO:0000981">
    <property type="term" value="F:DNA-binding transcription factor activity, RNA polymerase II-specific"/>
    <property type="evidence" value="ECO:0007669"/>
    <property type="project" value="InterPro"/>
</dbReference>
<protein>
    <recommendedName>
        <fullName evidence="3">Zn(2)-C6 fungal-type domain-containing protein</fullName>
    </recommendedName>
</protein>
<feature type="compositionally biased region" description="Polar residues" evidence="2">
    <location>
        <begin position="80"/>
        <end position="111"/>
    </location>
</feature>
<keyword evidence="5" id="KW-1185">Reference proteome</keyword>
<dbReference type="CDD" id="cd00067">
    <property type="entry name" value="GAL4"/>
    <property type="match status" value="1"/>
</dbReference>
<evidence type="ECO:0000313" key="4">
    <source>
        <dbReference type="EMBL" id="KAF2656064.1"/>
    </source>
</evidence>
<name>A0A6A6TBT8_9PLEO</name>
<dbReference type="Pfam" id="PF00172">
    <property type="entry name" value="Zn_clus"/>
    <property type="match status" value="1"/>
</dbReference>
<dbReference type="PROSITE" id="PS00463">
    <property type="entry name" value="ZN2_CY6_FUNGAL_1"/>
    <property type="match status" value="1"/>
</dbReference>
<gene>
    <name evidence="4" type="ORF">K491DRAFT_597770</name>
</gene>
<evidence type="ECO:0000313" key="5">
    <source>
        <dbReference type="Proteomes" id="UP000799324"/>
    </source>
</evidence>
<evidence type="ECO:0000256" key="2">
    <source>
        <dbReference type="SAM" id="MobiDB-lite"/>
    </source>
</evidence>
<accession>A0A6A6TBT8</accession>
<dbReference type="InterPro" id="IPR021858">
    <property type="entry name" value="Fun_TF"/>
</dbReference>
<dbReference type="OrthoDB" id="4491390at2759"/>
<dbReference type="Pfam" id="PF11951">
    <property type="entry name" value="Fungal_trans_2"/>
    <property type="match status" value="1"/>
</dbReference>
<dbReference type="PROSITE" id="PS50048">
    <property type="entry name" value="ZN2_CY6_FUNGAL_2"/>
    <property type="match status" value="1"/>
</dbReference>
<keyword evidence="1" id="KW-0539">Nucleus</keyword>
<organism evidence="4 5">
    <name type="scientific">Lophiostoma macrostomum CBS 122681</name>
    <dbReference type="NCBI Taxonomy" id="1314788"/>
    <lineage>
        <taxon>Eukaryota</taxon>
        <taxon>Fungi</taxon>
        <taxon>Dikarya</taxon>
        <taxon>Ascomycota</taxon>
        <taxon>Pezizomycotina</taxon>
        <taxon>Dothideomycetes</taxon>
        <taxon>Pleosporomycetidae</taxon>
        <taxon>Pleosporales</taxon>
        <taxon>Lophiostomataceae</taxon>
        <taxon>Lophiostoma</taxon>
    </lineage>
</organism>
<dbReference type="GO" id="GO:0008270">
    <property type="term" value="F:zinc ion binding"/>
    <property type="evidence" value="ECO:0007669"/>
    <property type="project" value="InterPro"/>
</dbReference>
<feature type="domain" description="Zn(2)-C6 fungal-type" evidence="3">
    <location>
        <begin position="10"/>
        <end position="38"/>
    </location>
</feature>
<dbReference type="AlphaFoldDB" id="A0A6A6TBT8"/>
<evidence type="ECO:0000256" key="1">
    <source>
        <dbReference type="ARBA" id="ARBA00023242"/>
    </source>
</evidence>
<sequence length="567" mass="63313">MVYTGKPSRGCQMCKSRRIKCDEKRPICGQCQKSGRTCPGYQDEFDLVFRDENKAMQRKANKSTGSSSKAGSSQQGSPSTVSQSPQFESPFSTSSYTVGPSPGFTTPSPDASQDLDLVVIPPHTTPPDQATFQAFMWNLEHAVPPTLQLPPEFEAVPFFFRNFVSLPQQADSMRGYLELIVPLYNQARPSSALHLATNAVALAACGNYPGRQDLLREAVTAYGKALRKLKEDLKDPQIAKSDETVLATLLFSLYETIMSTDDTIAAWANHVDGAVALTKLRGTDQFKDPMSHAVFRAVRTMMITSCVQRSKPVEPFLGQNNTMGWVATDISEENAANRLALLCIDLPEIRARANALTNIPYNPAQEAEARSIMQFAQMVDVNLQQWYQTLPPEWQYRTVDMVYDMPEDVSQALSWLGPQHAYHDVPLASIVNDYRVCRIFCQRVIMACMAWLGQGASGQLSREYHHAMYVIQQMVDEISACVTFHMNYDWQPVAKELGQERNAAEAFGGYSLVWPLYVASNAETVPQRQRDWLSGRLFVIGMKFGLSNAQVLVLARRHVLTCSPMFP</sequence>
<dbReference type="SUPFAM" id="SSF57701">
    <property type="entry name" value="Zn2/Cys6 DNA-binding domain"/>
    <property type="match status" value="1"/>
</dbReference>
<evidence type="ECO:0000259" key="3">
    <source>
        <dbReference type="PROSITE" id="PS50048"/>
    </source>
</evidence>
<proteinExistence type="predicted"/>
<dbReference type="PANTHER" id="PTHR38791">
    <property type="entry name" value="ZN(II)2CYS6 TRANSCRIPTION FACTOR (EUROFUNG)-RELATED-RELATED"/>
    <property type="match status" value="1"/>
</dbReference>
<dbReference type="InterPro" id="IPR036864">
    <property type="entry name" value="Zn2-C6_fun-type_DNA-bd_sf"/>
</dbReference>
<dbReference type="Proteomes" id="UP000799324">
    <property type="component" value="Unassembled WGS sequence"/>
</dbReference>
<reference evidence="4" key="1">
    <citation type="journal article" date="2020" name="Stud. Mycol.">
        <title>101 Dothideomycetes genomes: a test case for predicting lifestyles and emergence of pathogens.</title>
        <authorList>
            <person name="Haridas S."/>
            <person name="Albert R."/>
            <person name="Binder M."/>
            <person name="Bloem J."/>
            <person name="Labutti K."/>
            <person name="Salamov A."/>
            <person name="Andreopoulos B."/>
            <person name="Baker S."/>
            <person name="Barry K."/>
            <person name="Bills G."/>
            <person name="Bluhm B."/>
            <person name="Cannon C."/>
            <person name="Castanera R."/>
            <person name="Culley D."/>
            <person name="Daum C."/>
            <person name="Ezra D."/>
            <person name="Gonzalez J."/>
            <person name="Henrissat B."/>
            <person name="Kuo A."/>
            <person name="Liang C."/>
            <person name="Lipzen A."/>
            <person name="Lutzoni F."/>
            <person name="Magnuson J."/>
            <person name="Mondo S."/>
            <person name="Nolan M."/>
            <person name="Ohm R."/>
            <person name="Pangilinan J."/>
            <person name="Park H.-J."/>
            <person name="Ramirez L."/>
            <person name="Alfaro M."/>
            <person name="Sun H."/>
            <person name="Tritt A."/>
            <person name="Yoshinaga Y."/>
            <person name="Zwiers L.-H."/>
            <person name="Turgeon B."/>
            <person name="Goodwin S."/>
            <person name="Spatafora J."/>
            <person name="Crous P."/>
            <person name="Grigoriev I."/>
        </authorList>
    </citation>
    <scope>NUCLEOTIDE SEQUENCE</scope>
    <source>
        <strain evidence="4">CBS 122681</strain>
    </source>
</reference>
<feature type="region of interest" description="Disordered" evidence="2">
    <location>
        <begin position="56"/>
        <end position="114"/>
    </location>
</feature>
<dbReference type="SMART" id="SM00066">
    <property type="entry name" value="GAL4"/>
    <property type="match status" value="1"/>
</dbReference>
<dbReference type="PANTHER" id="PTHR38791:SF13">
    <property type="entry name" value="ZN(2)-C6 FUNGAL-TYPE DOMAIN-CONTAINING PROTEIN"/>
    <property type="match status" value="1"/>
</dbReference>
<dbReference type="InterPro" id="IPR001138">
    <property type="entry name" value="Zn2Cys6_DnaBD"/>
</dbReference>
<dbReference type="InterPro" id="IPR053175">
    <property type="entry name" value="DHMBA_Reg_Transcription_Factor"/>
</dbReference>